<dbReference type="SUPFAM" id="SSF74650">
    <property type="entry name" value="Galactose mutarotase-like"/>
    <property type="match status" value="1"/>
</dbReference>
<dbReference type="PANTHER" id="PTHR32018:SF9">
    <property type="entry name" value="RHAMNOGALACTURONATE LYASE B"/>
    <property type="match status" value="1"/>
</dbReference>
<evidence type="ECO:0000259" key="11">
    <source>
        <dbReference type="Pfam" id="PF14683"/>
    </source>
</evidence>
<dbReference type="Proteomes" id="UP000277580">
    <property type="component" value="Unassembled WGS sequence"/>
</dbReference>
<dbReference type="SUPFAM" id="SSF49785">
    <property type="entry name" value="Galactose-binding domain-like"/>
    <property type="match status" value="1"/>
</dbReference>
<comment type="subcellular location">
    <subcellularLocation>
        <location evidence="2">Secreted</location>
    </subcellularLocation>
</comment>
<evidence type="ECO:0000256" key="9">
    <source>
        <dbReference type="ARBA" id="ARBA00023326"/>
    </source>
</evidence>
<keyword evidence="14" id="KW-1185">Reference proteome</keyword>
<evidence type="ECO:0000256" key="10">
    <source>
        <dbReference type="SAM" id="SignalP"/>
    </source>
</evidence>
<dbReference type="InterPro" id="IPR013784">
    <property type="entry name" value="Carb-bd-like_fold"/>
</dbReference>
<dbReference type="InterPro" id="IPR029411">
    <property type="entry name" value="RG-lyase_III"/>
</dbReference>
<gene>
    <name evidence="13" type="ORF">P167DRAFT_487644</name>
</gene>
<dbReference type="OrthoDB" id="2130367at2759"/>
<evidence type="ECO:0000259" key="12">
    <source>
        <dbReference type="Pfam" id="PF14686"/>
    </source>
</evidence>
<evidence type="ECO:0000256" key="4">
    <source>
        <dbReference type="ARBA" id="ARBA00012437"/>
    </source>
</evidence>
<feature type="domain" description="Rhamnogalacturonan lyase" evidence="11">
    <location>
        <begin position="445"/>
        <end position="657"/>
    </location>
</feature>
<evidence type="ECO:0000256" key="5">
    <source>
        <dbReference type="ARBA" id="ARBA00022525"/>
    </source>
</evidence>
<keyword evidence="5" id="KW-0964">Secreted</keyword>
<dbReference type="EC" id="4.2.2.23" evidence="4"/>
<dbReference type="PANTHER" id="PTHR32018">
    <property type="entry name" value="RHAMNOGALACTURONATE LYASE FAMILY PROTEIN"/>
    <property type="match status" value="1"/>
</dbReference>
<name>A0A3N4KPR7_9PEZI</name>
<evidence type="ECO:0000256" key="7">
    <source>
        <dbReference type="ARBA" id="ARBA00023239"/>
    </source>
</evidence>
<dbReference type="InterPro" id="IPR051850">
    <property type="entry name" value="Polysacch_Lyase_4"/>
</dbReference>
<dbReference type="InterPro" id="IPR008979">
    <property type="entry name" value="Galactose-bd-like_sf"/>
</dbReference>
<dbReference type="Pfam" id="PF14683">
    <property type="entry name" value="CBM-like"/>
    <property type="match status" value="1"/>
</dbReference>
<protein>
    <recommendedName>
        <fullName evidence="4">rhamnogalacturonan endolyase</fullName>
        <ecNumber evidence="4">4.2.2.23</ecNumber>
    </recommendedName>
</protein>
<feature type="chain" id="PRO_5018143213" description="rhamnogalacturonan endolyase" evidence="10">
    <location>
        <begin position="19"/>
        <end position="661"/>
    </location>
</feature>
<evidence type="ECO:0000256" key="3">
    <source>
        <dbReference type="ARBA" id="ARBA00010418"/>
    </source>
</evidence>
<keyword evidence="8" id="KW-0119">Carbohydrate metabolism</keyword>
<evidence type="ECO:0000313" key="13">
    <source>
        <dbReference type="EMBL" id="RPB12594.1"/>
    </source>
</evidence>
<evidence type="ECO:0000256" key="2">
    <source>
        <dbReference type="ARBA" id="ARBA00004613"/>
    </source>
</evidence>
<accession>A0A3N4KPR7</accession>
<comment type="catalytic activity">
    <reaction evidence="1">
        <text>Endotype eliminative cleavage of L-alpha-rhamnopyranosyl-(1-&gt;4)-alpha-D-galactopyranosyluronic acid bonds of rhamnogalacturonan I domains in ramified hairy regions of pectin leaving L-rhamnopyranose at the reducing end and 4-deoxy-4,5-unsaturated D-galactopyranosyluronic acid at the non-reducing end.</text>
        <dbReference type="EC" id="4.2.2.23"/>
    </reaction>
</comment>
<feature type="signal peptide" evidence="10">
    <location>
        <begin position="1"/>
        <end position="18"/>
    </location>
</feature>
<dbReference type="GO" id="GO:0005576">
    <property type="term" value="C:extracellular region"/>
    <property type="evidence" value="ECO:0007669"/>
    <property type="project" value="UniProtKB-SubCell"/>
</dbReference>
<dbReference type="GO" id="GO:0030246">
    <property type="term" value="F:carbohydrate binding"/>
    <property type="evidence" value="ECO:0007669"/>
    <property type="project" value="InterPro"/>
</dbReference>
<dbReference type="Pfam" id="PF14686">
    <property type="entry name" value="fn3_3"/>
    <property type="match status" value="1"/>
</dbReference>
<dbReference type="InterPro" id="IPR029413">
    <property type="entry name" value="RG-lyase_II"/>
</dbReference>
<evidence type="ECO:0000313" key="14">
    <source>
        <dbReference type="Proteomes" id="UP000277580"/>
    </source>
</evidence>
<dbReference type="STRING" id="1392247.A0A3N4KPR7"/>
<dbReference type="Gene3D" id="2.60.120.260">
    <property type="entry name" value="Galactose-binding domain-like"/>
    <property type="match status" value="1"/>
</dbReference>
<reference evidence="13 14" key="1">
    <citation type="journal article" date="2018" name="Nat. Ecol. Evol.">
        <title>Pezizomycetes genomes reveal the molecular basis of ectomycorrhizal truffle lifestyle.</title>
        <authorList>
            <person name="Murat C."/>
            <person name="Payen T."/>
            <person name="Noel B."/>
            <person name="Kuo A."/>
            <person name="Morin E."/>
            <person name="Chen J."/>
            <person name="Kohler A."/>
            <person name="Krizsan K."/>
            <person name="Balestrini R."/>
            <person name="Da Silva C."/>
            <person name="Montanini B."/>
            <person name="Hainaut M."/>
            <person name="Levati E."/>
            <person name="Barry K.W."/>
            <person name="Belfiori B."/>
            <person name="Cichocki N."/>
            <person name="Clum A."/>
            <person name="Dockter R.B."/>
            <person name="Fauchery L."/>
            <person name="Guy J."/>
            <person name="Iotti M."/>
            <person name="Le Tacon F."/>
            <person name="Lindquist E.A."/>
            <person name="Lipzen A."/>
            <person name="Malagnac F."/>
            <person name="Mello A."/>
            <person name="Molinier V."/>
            <person name="Miyauchi S."/>
            <person name="Poulain J."/>
            <person name="Riccioni C."/>
            <person name="Rubini A."/>
            <person name="Sitrit Y."/>
            <person name="Splivallo R."/>
            <person name="Traeger S."/>
            <person name="Wang M."/>
            <person name="Zifcakova L."/>
            <person name="Wipf D."/>
            <person name="Zambonelli A."/>
            <person name="Paolocci F."/>
            <person name="Nowrousian M."/>
            <person name="Ottonello S."/>
            <person name="Baldrian P."/>
            <person name="Spatafora J.W."/>
            <person name="Henrissat B."/>
            <person name="Nagy L.G."/>
            <person name="Aury J.M."/>
            <person name="Wincker P."/>
            <person name="Grigoriev I.V."/>
            <person name="Bonfante P."/>
            <person name="Martin F.M."/>
        </authorList>
    </citation>
    <scope>NUCLEOTIDE SEQUENCE [LARGE SCALE GENOMIC DNA]</scope>
    <source>
        <strain evidence="13 14">CCBAS932</strain>
    </source>
</reference>
<dbReference type="Gene3D" id="2.60.40.1120">
    <property type="entry name" value="Carboxypeptidase-like, regulatory domain"/>
    <property type="match status" value="1"/>
</dbReference>
<dbReference type="EMBL" id="ML119128">
    <property type="protein sequence ID" value="RPB12594.1"/>
    <property type="molecule type" value="Genomic_DNA"/>
</dbReference>
<dbReference type="InParanoid" id="A0A3N4KPR7"/>
<sequence length="661" mass="72735">MLKSALLSALCALSAVQATLTVTETSSLVTLKNDRLTAIVGKSSGAVIDLTLDGRDLLGAQSGSTGILYLDCYCIPSGFYTVGSTTPSIQVVNGTDSTGTRYGGVVLSDTYTPTGQFFQQFWFLRDGETGLHTFTRLSYFNETTPFLRNLQELRTLFRPNANLGLWTHLSTNEEQTAPLPSKAGVAKQVVVQDATWTLENTPDDPYYKEFAEYFTKYTFSSDWRQTIAHGMYADGSTSNGTSFGAWLVMNSKDTYFGGPLHSDLTVDGIVYNYIVSNHHGEGTPNITNGFDRTFGPHYYHFNSAPGASIETLRADAEQYASPTWNADFYDSIASYVPGYVPSADRGVFEGTFKLPAGAKRPIAVLSKSGINFQDNAEDTTAYQYWGEIDASGAVKIPRVKKGTYRLTVYADGVFGDYIKDNVKVTAGKTTKTSATWKEESAGTEVWRLGTPDKSSGEFRHGNAKDLTHPRQPREYWVYWGGYDFPTDFPNGVNFTIGESDLATDFNTVHWSVFGPTHNRDNIYNQNMNNWTINFDLTAADLKKKKTATLTIQLAGAKTAAGNTDINSATEPYANLPLTTYVNGQSEGLPFVIPYYHSSSCIVRSAVSCYQVAKKLTFSTEWLKVGSNKLVLNLPFNGSDTETAVLPTALYVQYDALRFELS</sequence>
<keyword evidence="9" id="KW-0624">Polysaccharide degradation</keyword>
<dbReference type="SUPFAM" id="SSF49452">
    <property type="entry name" value="Starch-binding domain-like"/>
    <property type="match status" value="1"/>
</dbReference>
<organism evidence="13 14">
    <name type="scientific">Morchella conica CCBAS932</name>
    <dbReference type="NCBI Taxonomy" id="1392247"/>
    <lineage>
        <taxon>Eukaryota</taxon>
        <taxon>Fungi</taxon>
        <taxon>Dikarya</taxon>
        <taxon>Ascomycota</taxon>
        <taxon>Pezizomycotina</taxon>
        <taxon>Pezizomycetes</taxon>
        <taxon>Pezizales</taxon>
        <taxon>Morchellaceae</taxon>
        <taxon>Morchella</taxon>
    </lineage>
</organism>
<proteinExistence type="inferred from homology"/>
<evidence type="ECO:0000256" key="1">
    <source>
        <dbReference type="ARBA" id="ARBA00001324"/>
    </source>
</evidence>
<dbReference type="CDD" id="cd10320">
    <property type="entry name" value="RGL4_N"/>
    <property type="match status" value="1"/>
</dbReference>
<dbReference type="InterPro" id="IPR011013">
    <property type="entry name" value="Gal_mutarotase_sf_dom"/>
</dbReference>
<dbReference type="CDD" id="cd10316">
    <property type="entry name" value="RGL4_M"/>
    <property type="match status" value="1"/>
</dbReference>
<keyword evidence="6 10" id="KW-0732">Signal</keyword>
<dbReference type="GO" id="GO:0000272">
    <property type="term" value="P:polysaccharide catabolic process"/>
    <property type="evidence" value="ECO:0007669"/>
    <property type="project" value="UniProtKB-KW"/>
</dbReference>
<feature type="domain" description="Rhamnogalacturonan lyase" evidence="12">
    <location>
        <begin position="356"/>
        <end position="431"/>
    </location>
</feature>
<dbReference type="AlphaFoldDB" id="A0A3N4KPR7"/>
<keyword evidence="7 13" id="KW-0456">Lyase</keyword>
<evidence type="ECO:0000256" key="6">
    <source>
        <dbReference type="ARBA" id="ARBA00022729"/>
    </source>
</evidence>
<dbReference type="GO" id="GO:0102210">
    <property type="term" value="F:rhamnogalacturonan endolyase activity"/>
    <property type="evidence" value="ECO:0007669"/>
    <property type="project" value="UniProtKB-EC"/>
</dbReference>
<evidence type="ECO:0000256" key="8">
    <source>
        <dbReference type="ARBA" id="ARBA00023277"/>
    </source>
</evidence>
<comment type="similarity">
    <text evidence="3">Belongs to the polysaccharide lyase 4 family.</text>
</comment>